<evidence type="ECO:0000256" key="5">
    <source>
        <dbReference type="SAM" id="Phobius"/>
    </source>
</evidence>
<feature type="transmembrane region" description="Helical" evidence="5">
    <location>
        <begin position="277"/>
        <end position="294"/>
    </location>
</feature>
<keyword evidence="2 5" id="KW-0812">Transmembrane</keyword>
<protein>
    <recommendedName>
        <fullName evidence="6">EamA domain-containing protein</fullName>
    </recommendedName>
</protein>
<keyword evidence="4 5" id="KW-0472">Membrane</keyword>
<dbReference type="GO" id="GO:0016020">
    <property type="term" value="C:membrane"/>
    <property type="evidence" value="ECO:0007669"/>
    <property type="project" value="UniProtKB-SubCell"/>
</dbReference>
<feature type="domain" description="EamA" evidence="6">
    <location>
        <begin position="181"/>
        <end position="318"/>
    </location>
</feature>
<sequence length="330" mass="35197">MPDSRFWDRSTSPTELDRHALHSRPTRVDVTRHRNLLAFLVLAVLWGASYPAVKAGLAGFPPILFAALRFDLVGLLVLGYVVVSDRRWRPSRTDLPNIVAGATLFIAVHNGLLFVGQDYVTSAVSAIILSTIPVLSAGFARPVFPEERLTPLDVGGILIGLVGVVVIAAPNPRIATTPDLFGVSILLLSAAAFALGGVVTRYLRPVGPRLPLAAYQGWTMLLGGGMLHLGSLALGERQSVDLSVSVVVAFVYLVPFAGALGYLLYFDLLDRLGPVEINLVGYVSPVFAALVGWALLDEPFVATTALGFGVIVVGFLLVKRRAIRAQLVGA</sequence>
<feature type="domain" description="EamA" evidence="6">
    <location>
        <begin position="36"/>
        <end position="167"/>
    </location>
</feature>
<feature type="transmembrane region" description="Helical" evidence="5">
    <location>
        <begin position="152"/>
        <end position="169"/>
    </location>
</feature>
<feature type="transmembrane region" description="Helical" evidence="5">
    <location>
        <begin position="242"/>
        <end position="265"/>
    </location>
</feature>
<dbReference type="SUPFAM" id="SSF103481">
    <property type="entry name" value="Multidrug resistance efflux transporter EmrE"/>
    <property type="match status" value="2"/>
</dbReference>
<evidence type="ECO:0000313" key="8">
    <source>
        <dbReference type="Proteomes" id="UP000007813"/>
    </source>
</evidence>
<name>J3A3A9_9EURY</name>
<dbReference type="eggNOG" id="arCOG00271">
    <property type="taxonomic scope" value="Archaea"/>
</dbReference>
<dbReference type="InterPro" id="IPR000620">
    <property type="entry name" value="EamA_dom"/>
</dbReference>
<feature type="transmembrane region" description="Helical" evidence="5">
    <location>
        <begin position="95"/>
        <end position="113"/>
    </location>
</feature>
<dbReference type="PANTHER" id="PTHR32322">
    <property type="entry name" value="INNER MEMBRANE TRANSPORTER"/>
    <property type="match status" value="1"/>
</dbReference>
<evidence type="ECO:0000259" key="6">
    <source>
        <dbReference type="Pfam" id="PF00892"/>
    </source>
</evidence>
<keyword evidence="3 5" id="KW-1133">Transmembrane helix</keyword>
<feature type="transmembrane region" description="Helical" evidence="5">
    <location>
        <begin position="119"/>
        <end position="140"/>
    </location>
</feature>
<comment type="caution">
    <text evidence="7">The sequence shown here is derived from an EMBL/GenBank/DDBJ whole genome shotgun (WGS) entry which is preliminary data.</text>
</comment>
<gene>
    <name evidence="7" type="ORF">HSB1_20160</name>
</gene>
<dbReference type="AlphaFoldDB" id="J3A3A9"/>
<feature type="transmembrane region" description="Helical" evidence="5">
    <location>
        <begin position="300"/>
        <end position="318"/>
    </location>
</feature>
<evidence type="ECO:0000313" key="7">
    <source>
        <dbReference type="EMBL" id="EJN59858.1"/>
    </source>
</evidence>
<evidence type="ECO:0000256" key="2">
    <source>
        <dbReference type="ARBA" id="ARBA00022692"/>
    </source>
</evidence>
<accession>J3A3A9</accession>
<reference evidence="7 8" key="1">
    <citation type="journal article" date="2012" name="J. Bacteriol.">
        <title>Draft Genome Sequence of the Extremely Halophilic Archaeon Halogranum salarium B-1T.</title>
        <authorList>
            <person name="Kim K.K."/>
            <person name="Lee K.C."/>
            <person name="Lee J.S."/>
        </authorList>
    </citation>
    <scope>NUCLEOTIDE SEQUENCE [LARGE SCALE GENOMIC DNA]</scope>
    <source>
        <strain evidence="7 8">B-1</strain>
    </source>
</reference>
<dbReference type="EMBL" id="ALJD01000004">
    <property type="protein sequence ID" value="EJN59858.1"/>
    <property type="molecule type" value="Genomic_DNA"/>
</dbReference>
<feature type="transmembrane region" description="Helical" evidence="5">
    <location>
        <begin position="59"/>
        <end position="83"/>
    </location>
</feature>
<organism evidence="7 8">
    <name type="scientific">Halogranum salarium B-1</name>
    <dbReference type="NCBI Taxonomy" id="1210908"/>
    <lineage>
        <taxon>Archaea</taxon>
        <taxon>Methanobacteriati</taxon>
        <taxon>Methanobacteriota</taxon>
        <taxon>Stenosarchaea group</taxon>
        <taxon>Halobacteria</taxon>
        <taxon>Halobacteriales</taxon>
        <taxon>Haloferacaceae</taxon>
    </lineage>
</organism>
<evidence type="ECO:0000256" key="4">
    <source>
        <dbReference type="ARBA" id="ARBA00023136"/>
    </source>
</evidence>
<evidence type="ECO:0000256" key="3">
    <source>
        <dbReference type="ARBA" id="ARBA00022989"/>
    </source>
</evidence>
<feature type="transmembrane region" description="Helical" evidence="5">
    <location>
        <begin position="36"/>
        <end position="53"/>
    </location>
</feature>
<dbReference type="Proteomes" id="UP000007813">
    <property type="component" value="Unassembled WGS sequence"/>
</dbReference>
<proteinExistence type="predicted"/>
<feature type="transmembrane region" description="Helical" evidence="5">
    <location>
        <begin position="181"/>
        <end position="200"/>
    </location>
</feature>
<comment type="subcellular location">
    <subcellularLocation>
        <location evidence="1">Membrane</location>
        <topology evidence="1">Multi-pass membrane protein</topology>
    </subcellularLocation>
</comment>
<dbReference type="InterPro" id="IPR050638">
    <property type="entry name" value="AA-Vitamin_Transporters"/>
</dbReference>
<feature type="transmembrane region" description="Helical" evidence="5">
    <location>
        <begin position="212"/>
        <end position="230"/>
    </location>
</feature>
<dbReference type="PANTHER" id="PTHR32322:SF2">
    <property type="entry name" value="EAMA DOMAIN-CONTAINING PROTEIN"/>
    <property type="match status" value="1"/>
</dbReference>
<dbReference type="Pfam" id="PF00892">
    <property type="entry name" value="EamA"/>
    <property type="match status" value="2"/>
</dbReference>
<evidence type="ECO:0000256" key="1">
    <source>
        <dbReference type="ARBA" id="ARBA00004141"/>
    </source>
</evidence>
<dbReference type="InterPro" id="IPR037185">
    <property type="entry name" value="EmrE-like"/>
</dbReference>